<name>A0A6B9XDN0_9CAUD</name>
<keyword evidence="2" id="KW-1185">Reference proteome</keyword>
<reference evidence="2" key="1">
    <citation type="submission" date="2019-12" db="EMBL/GenBank/DDBJ databases">
        <authorList>
            <person name="Olsen N.S."/>
            <person name="Junco L.M.F."/>
            <person name="Kot W."/>
            <person name="Hansen L.H."/>
        </authorList>
    </citation>
    <scope>NUCLEOTIDE SEQUENCE [LARGE SCALE GENOMIC DNA]</scope>
</reference>
<sequence length="160" mass="18855">MTMYSIWGRMGEDHDYYCLKSNVEQADVDKIIKHYLKTWREVEFREFAILHSQEGEKEIDMSTLTKAVQTHKEYEEAVKDEVNPTSLTFENLTPLFWSYDGNEILTHHTPEAVKNWEGCCNSYEVRYIVEEDDTYIMFRIDNGCGDQWDIVLSKHLQLGG</sequence>
<proteinExistence type="predicted"/>
<organism evidence="1 2">
    <name type="scientific">Escherichia phage alia</name>
    <dbReference type="NCBI Taxonomy" id="2696379"/>
    <lineage>
        <taxon>Viruses</taxon>
        <taxon>Duplodnaviria</taxon>
        <taxon>Heunggongvirae</taxon>
        <taxon>Uroviricota</taxon>
        <taxon>Caudoviricetes</taxon>
        <taxon>Stephanstirmvirinae</taxon>
        <taxon>Justusliebigvirus</taxon>
        <taxon>Justusliebigvirus alia</taxon>
    </lineage>
</organism>
<protein>
    <submittedName>
        <fullName evidence="1">Uncharacterized protein</fullName>
    </submittedName>
</protein>
<gene>
    <name evidence="1" type="ORF">alia_85</name>
</gene>
<evidence type="ECO:0000313" key="2">
    <source>
        <dbReference type="Proteomes" id="UP000464502"/>
    </source>
</evidence>
<dbReference type="EMBL" id="MN850632">
    <property type="protein sequence ID" value="QHR73799.1"/>
    <property type="molecule type" value="Genomic_DNA"/>
</dbReference>
<evidence type="ECO:0000313" key="1">
    <source>
        <dbReference type="EMBL" id="QHR73799.1"/>
    </source>
</evidence>
<accession>A0A6B9XDN0</accession>
<dbReference type="Proteomes" id="UP000464502">
    <property type="component" value="Segment"/>
</dbReference>